<evidence type="ECO:0000313" key="4">
    <source>
        <dbReference type="Proteomes" id="UP000472261"/>
    </source>
</evidence>
<feature type="transmembrane region" description="Helical" evidence="2">
    <location>
        <begin position="14"/>
        <end position="32"/>
    </location>
</feature>
<keyword evidence="2" id="KW-1133">Transmembrane helix</keyword>
<evidence type="ECO:0000256" key="1">
    <source>
        <dbReference type="SAM" id="MobiDB-lite"/>
    </source>
</evidence>
<evidence type="ECO:0000313" key="3">
    <source>
        <dbReference type="Ensembl" id="ENSPCLP00000023507.1"/>
    </source>
</evidence>
<evidence type="ECO:0000256" key="2">
    <source>
        <dbReference type="SAM" id="Phobius"/>
    </source>
</evidence>
<dbReference type="Proteomes" id="UP000472261">
    <property type="component" value="Unplaced"/>
</dbReference>
<proteinExistence type="predicted"/>
<dbReference type="AlphaFoldDB" id="A0A669QRZ5"/>
<keyword evidence="4" id="KW-1185">Reference proteome</keyword>
<keyword evidence="2" id="KW-0472">Membrane</keyword>
<reference evidence="3" key="2">
    <citation type="submission" date="2025-09" db="UniProtKB">
        <authorList>
            <consortium name="Ensembl"/>
        </authorList>
    </citation>
    <scope>IDENTIFICATION</scope>
</reference>
<feature type="region of interest" description="Disordered" evidence="1">
    <location>
        <begin position="33"/>
        <end position="52"/>
    </location>
</feature>
<keyword evidence="2" id="KW-0812">Transmembrane</keyword>
<dbReference type="Ensembl" id="ENSPCLT00000032661.1">
    <property type="protein sequence ID" value="ENSPCLP00000023507.1"/>
    <property type="gene ID" value="ENSPCLG00000020770.1"/>
</dbReference>
<sequence length="88" mass="9311">MLSLCKERTCPCEAVLVLAVLGSAALDGLGAFRGGGRKRGMQPAPSEETKTSPWLELKTSWTAAGPELTLTALFHVVWHRGGTAAKAF</sequence>
<protein>
    <submittedName>
        <fullName evidence="3">Uncharacterized protein</fullName>
    </submittedName>
</protein>
<organism evidence="3 4">
    <name type="scientific">Phasianus colchicus</name>
    <name type="common">Common pheasant</name>
    <dbReference type="NCBI Taxonomy" id="9054"/>
    <lineage>
        <taxon>Eukaryota</taxon>
        <taxon>Metazoa</taxon>
        <taxon>Chordata</taxon>
        <taxon>Craniata</taxon>
        <taxon>Vertebrata</taxon>
        <taxon>Euteleostomi</taxon>
        <taxon>Archelosauria</taxon>
        <taxon>Archosauria</taxon>
        <taxon>Dinosauria</taxon>
        <taxon>Saurischia</taxon>
        <taxon>Theropoda</taxon>
        <taxon>Coelurosauria</taxon>
        <taxon>Aves</taxon>
        <taxon>Neognathae</taxon>
        <taxon>Galloanserae</taxon>
        <taxon>Galliformes</taxon>
        <taxon>Phasianidae</taxon>
        <taxon>Phasianinae</taxon>
        <taxon>Phasianus</taxon>
    </lineage>
</organism>
<accession>A0A669QRZ5</accession>
<reference evidence="3" key="1">
    <citation type="submission" date="2025-08" db="UniProtKB">
        <authorList>
            <consortium name="Ensembl"/>
        </authorList>
    </citation>
    <scope>IDENTIFICATION</scope>
</reference>
<name>A0A669QRZ5_PHACC</name>